<keyword evidence="2" id="KW-0067">ATP-binding</keyword>
<dbReference type="SUPFAM" id="SSF53067">
    <property type="entry name" value="Actin-like ATPase domain"/>
    <property type="match status" value="1"/>
</dbReference>
<name>A0AAW1W1Z3_RUBAR</name>
<dbReference type="GO" id="GO:0140662">
    <property type="term" value="F:ATP-dependent protein folding chaperone"/>
    <property type="evidence" value="ECO:0007669"/>
    <property type="project" value="InterPro"/>
</dbReference>
<evidence type="ECO:0000256" key="1">
    <source>
        <dbReference type="ARBA" id="ARBA00022741"/>
    </source>
</evidence>
<gene>
    <name evidence="3" type="ORF">M0R45_037324</name>
</gene>
<evidence type="ECO:0000256" key="2">
    <source>
        <dbReference type="ARBA" id="ARBA00022840"/>
    </source>
</evidence>
<protein>
    <recommendedName>
        <fullName evidence="5">Heat shock protein 70</fullName>
    </recommendedName>
</protein>
<dbReference type="PANTHER" id="PTHR19375">
    <property type="entry name" value="HEAT SHOCK PROTEIN 70KDA"/>
    <property type="match status" value="1"/>
</dbReference>
<reference evidence="3 4" key="1">
    <citation type="journal article" date="2023" name="G3 (Bethesda)">
        <title>A chromosome-length genome assembly and annotation of blackberry (Rubus argutus, cv. 'Hillquist').</title>
        <authorList>
            <person name="Bruna T."/>
            <person name="Aryal R."/>
            <person name="Dudchenko O."/>
            <person name="Sargent D.J."/>
            <person name="Mead D."/>
            <person name="Buti M."/>
            <person name="Cavallini A."/>
            <person name="Hytonen T."/>
            <person name="Andres J."/>
            <person name="Pham M."/>
            <person name="Weisz D."/>
            <person name="Mascagni F."/>
            <person name="Usai G."/>
            <person name="Natali L."/>
            <person name="Bassil N."/>
            <person name="Fernandez G.E."/>
            <person name="Lomsadze A."/>
            <person name="Armour M."/>
            <person name="Olukolu B."/>
            <person name="Poorten T."/>
            <person name="Britton C."/>
            <person name="Davik J."/>
            <person name="Ashrafi H."/>
            <person name="Aiden E.L."/>
            <person name="Borodovsky M."/>
            <person name="Worthington M."/>
        </authorList>
    </citation>
    <scope>NUCLEOTIDE SEQUENCE [LARGE SCALE GENOMIC DNA]</scope>
    <source>
        <strain evidence="3">PI 553951</strain>
    </source>
</reference>
<dbReference type="InterPro" id="IPR018181">
    <property type="entry name" value="Heat_shock_70_CS"/>
</dbReference>
<evidence type="ECO:0000313" key="3">
    <source>
        <dbReference type="EMBL" id="KAK9913511.1"/>
    </source>
</evidence>
<comment type="caution">
    <text evidence="3">The sequence shown here is derived from an EMBL/GenBank/DDBJ whole genome shotgun (WGS) entry which is preliminary data.</text>
</comment>
<keyword evidence="4" id="KW-1185">Reference proteome</keyword>
<evidence type="ECO:0008006" key="5">
    <source>
        <dbReference type="Google" id="ProtNLM"/>
    </source>
</evidence>
<dbReference type="EMBL" id="JBEDUW010000007">
    <property type="protein sequence ID" value="KAK9913511.1"/>
    <property type="molecule type" value="Genomic_DNA"/>
</dbReference>
<evidence type="ECO:0000313" key="4">
    <source>
        <dbReference type="Proteomes" id="UP001457282"/>
    </source>
</evidence>
<dbReference type="InterPro" id="IPR043129">
    <property type="entry name" value="ATPase_NBD"/>
</dbReference>
<dbReference type="PRINTS" id="PR00301">
    <property type="entry name" value="HEATSHOCK70"/>
</dbReference>
<dbReference type="FunFam" id="3.30.420.40:FF:000172">
    <property type="entry name" value="Heat shock 70 kDa protein"/>
    <property type="match status" value="1"/>
</dbReference>
<dbReference type="InterPro" id="IPR013126">
    <property type="entry name" value="Hsp_70_fam"/>
</dbReference>
<dbReference type="PROSITE" id="PS01036">
    <property type="entry name" value="HSP70_3"/>
    <property type="match status" value="1"/>
</dbReference>
<dbReference type="Gene3D" id="3.30.420.40">
    <property type="match status" value="2"/>
</dbReference>
<dbReference type="AlphaFoldDB" id="A0AAW1W1Z3"/>
<organism evidence="3 4">
    <name type="scientific">Rubus argutus</name>
    <name type="common">Southern blackberry</name>
    <dbReference type="NCBI Taxonomy" id="59490"/>
    <lineage>
        <taxon>Eukaryota</taxon>
        <taxon>Viridiplantae</taxon>
        <taxon>Streptophyta</taxon>
        <taxon>Embryophyta</taxon>
        <taxon>Tracheophyta</taxon>
        <taxon>Spermatophyta</taxon>
        <taxon>Magnoliopsida</taxon>
        <taxon>eudicotyledons</taxon>
        <taxon>Gunneridae</taxon>
        <taxon>Pentapetalae</taxon>
        <taxon>rosids</taxon>
        <taxon>fabids</taxon>
        <taxon>Rosales</taxon>
        <taxon>Rosaceae</taxon>
        <taxon>Rosoideae</taxon>
        <taxon>Rosoideae incertae sedis</taxon>
        <taxon>Rubus</taxon>
    </lineage>
</organism>
<accession>A0AAW1W1Z3</accession>
<dbReference type="GO" id="GO:0005524">
    <property type="term" value="F:ATP binding"/>
    <property type="evidence" value="ECO:0007669"/>
    <property type="project" value="UniProtKB-KW"/>
</dbReference>
<keyword evidence="1" id="KW-0547">Nucleotide-binding</keyword>
<dbReference type="Pfam" id="PF00012">
    <property type="entry name" value="HSP70"/>
    <property type="match status" value="1"/>
</dbReference>
<sequence length="102" mass="10913">MEPVNKCLKDAKMDKSSVDDVVLVGGSSRIPKVQELLQNLFEGKELCKGINPDEAIAQGAAIQAAVLSGNGNGKLQDFSLLDAKKKGLPSQMRNSDGIERIM</sequence>
<proteinExistence type="predicted"/>
<dbReference type="Proteomes" id="UP001457282">
    <property type="component" value="Unassembled WGS sequence"/>
</dbReference>